<dbReference type="GO" id="GO:0003677">
    <property type="term" value="F:DNA binding"/>
    <property type="evidence" value="ECO:0007669"/>
    <property type="project" value="InterPro"/>
</dbReference>
<dbReference type="InterPro" id="IPR052378">
    <property type="entry name" value="NosR_regulator"/>
</dbReference>
<keyword evidence="4" id="KW-1133">Transmembrane helix</keyword>
<feature type="transmembrane region" description="Helical" evidence="4">
    <location>
        <begin position="445"/>
        <end position="465"/>
    </location>
</feature>
<gene>
    <name evidence="7" type="ORF">JJB74_05275</name>
</gene>
<dbReference type="Pfam" id="PF12801">
    <property type="entry name" value="Fer4_5"/>
    <property type="match status" value="2"/>
</dbReference>
<evidence type="ECO:0000256" key="3">
    <source>
        <dbReference type="ARBA" id="ARBA00023136"/>
    </source>
</evidence>
<sequence length="706" mass="77368">MNRPLRFHSLLRLFLALLALTLTLLSTAHAGVMTRDALKSIYPSPYQVGEKDAALPVWPVFRQNATETQLVGYVFESMDLAPIPGFSGVPANLLILLDAKGNFLDVRVLSQHEPVFLEGLGPAPLDAFVAQYRGLSLTDSVRIDTPPRAGGKREGGAVHLDGVAKATASVRIINQSVLSSALKVARAKLGFSGASDPDRVARVNTEVLETRTLAQLEAEGMVAHQALTNAQVEAAYAGSDGEGLDAVAKAEPQALFSEAYIALASVPSIGRNLLTEAAWKRLSDRLEPGDHALLVFYRGRYGVIGEDFTAGTVPDRLLIKQSGLNIEMRDLDLELKPRESALAGMSMRVFRVIAQAGLDPAQPLDVTLLVRRSKGVIYPERIDRAFHTALRLPTRFVVLPPEADGGWSAPWRARWPELALLAAGLAVLAIALARQRALTANARRFAWFRQGYLLFTAIFIGWYAQGQLSIVNITGALQALREGRGLGFLLYDPMTVSLWAFVLVSLVVWGRGTFCGWLCPFGALQEFVGKAAHALRIPQLRLSRAADARLKLIKYGVLAAIIGSVFLSTALTDSLVEAEPFKTAITLGFVRSWPFVLYAVLLLAASAFVYKAFCRYLCPFGAGLALLGRMRLFNWLPRRAECGQPCQTCRHRCDYGAIERDGRVRYDECFQCMDCVVIYHSDAQCAPRILEKKRARVVPIRAVEKL</sequence>
<keyword evidence="5" id="KW-0732">Signal</keyword>
<evidence type="ECO:0000313" key="7">
    <source>
        <dbReference type="EMBL" id="MBK4734017.1"/>
    </source>
</evidence>
<keyword evidence="4" id="KW-0812">Transmembrane</keyword>
<evidence type="ECO:0000256" key="4">
    <source>
        <dbReference type="SAM" id="Phobius"/>
    </source>
</evidence>
<feature type="transmembrane region" description="Helical" evidence="4">
    <location>
        <begin position="592"/>
        <end position="610"/>
    </location>
</feature>
<name>A0A934SR55_9BURK</name>
<dbReference type="InterPro" id="IPR017896">
    <property type="entry name" value="4Fe4S_Fe-S-bd"/>
</dbReference>
<evidence type="ECO:0000256" key="5">
    <source>
        <dbReference type="SAM" id="SignalP"/>
    </source>
</evidence>
<comment type="caution">
    <text evidence="7">The sequence shown here is derived from an EMBL/GenBank/DDBJ whole genome shotgun (WGS) entry which is preliminary data.</text>
</comment>
<evidence type="ECO:0000256" key="1">
    <source>
        <dbReference type="ARBA" id="ARBA00004236"/>
    </source>
</evidence>
<dbReference type="Proteomes" id="UP000622890">
    <property type="component" value="Unassembled WGS sequence"/>
</dbReference>
<evidence type="ECO:0000259" key="6">
    <source>
        <dbReference type="Pfam" id="PF12801"/>
    </source>
</evidence>
<dbReference type="InterPro" id="IPR011399">
    <property type="entry name" value="NosR"/>
</dbReference>
<feature type="transmembrane region" description="Helical" evidence="4">
    <location>
        <begin position="485"/>
        <end position="509"/>
    </location>
</feature>
<dbReference type="RefSeq" id="WP_200590803.1">
    <property type="nucleotide sequence ID" value="NZ_JAEPBG010000002.1"/>
</dbReference>
<proteinExistence type="predicted"/>
<dbReference type="GO" id="GO:0005886">
    <property type="term" value="C:plasma membrane"/>
    <property type="evidence" value="ECO:0007669"/>
    <property type="project" value="UniProtKB-SubCell"/>
</dbReference>
<reference evidence="7" key="1">
    <citation type="submission" date="2021-01" db="EMBL/GenBank/DDBJ databases">
        <title>Genome sequence of strain Noviherbaspirillum sp. DKR-6.</title>
        <authorList>
            <person name="Chaudhary D.K."/>
        </authorList>
    </citation>
    <scope>NUCLEOTIDE SEQUENCE</scope>
    <source>
        <strain evidence="7">DKR-6</strain>
    </source>
</reference>
<dbReference type="SUPFAM" id="SSF54862">
    <property type="entry name" value="4Fe-4S ferredoxins"/>
    <property type="match status" value="1"/>
</dbReference>
<evidence type="ECO:0000313" key="8">
    <source>
        <dbReference type="Proteomes" id="UP000622890"/>
    </source>
</evidence>
<keyword evidence="2" id="KW-1003">Cell membrane</keyword>
<feature type="domain" description="4Fe-4S ferredoxin-type" evidence="6">
    <location>
        <begin position="595"/>
        <end position="631"/>
    </location>
</feature>
<feature type="chain" id="PRO_5038038871" evidence="5">
    <location>
        <begin position="31"/>
        <end position="706"/>
    </location>
</feature>
<keyword evidence="3 4" id="KW-0472">Membrane</keyword>
<accession>A0A934SR55</accession>
<protein>
    <submittedName>
        <fullName evidence="7">4Fe-4S binding protein</fullName>
    </submittedName>
</protein>
<dbReference type="GO" id="GO:0045893">
    <property type="term" value="P:positive regulation of DNA-templated transcription"/>
    <property type="evidence" value="ECO:0007669"/>
    <property type="project" value="InterPro"/>
</dbReference>
<dbReference type="PIRSF" id="PIRSF036354">
    <property type="entry name" value="NosR"/>
    <property type="match status" value="1"/>
</dbReference>
<dbReference type="PANTHER" id="PTHR30224">
    <property type="entry name" value="ELECTRON TRANSPORT PROTEIN"/>
    <property type="match status" value="1"/>
</dbReference>
<dbReference type="AlphaFoldDB" id="A0A934SR55"/>
<comment type="subcellular location">
    <subcellularLocation>
        <location evidence="1">Cell membrane</location>
    </subcellularLocation>
</comment>
<keyword evidence="8" id="KW-1185">Reference proteome</keyword>
<dbReference type="PANTHER" id="PTHR30224:SF4">
    <property type="entry name" value="ELECTRON TRANSPORT PROTEIN YCCM-RELATED"/>
    <property type="match status" value="1"/>
</dbReference>
<organism evidence="7 8">
    <name type="scientific">Noviherbaspirillum pedocola</name>
    <dbReference type="NCBI Taxonomy" id="2801341"/>
    <lineage>
        <taxon>Bacteria</taxon>
        <taxon>Pseudomonadati</taxon>
        <taxon>Pseudomonadota</taxon>
        <taxon>Betaproteobacteria</taxon>
        <taxon>Burkholderiales</taxon>
        <taxon>Oxalobacteraceae</taxon>
        <taxon>Noviherbaspirillum</taxon>
    </lineage>
</organism>
<feature type="transmembrane region" description="Helical" evidence="4">
    <location>
        <begin position="552"/>
        <end position="572"/>
    </location>
</feature>
<feature type="transmembrane region" description="Helical" evidence="4">
    <location>
        <begin position="415"/>
        <end position="433"/>
    </location>
</feature>
<dbReference type="EMBL" id="JAEPBG010000002">
    <property type="protein sequence ID" value="MBK4734017.1"/>
    <property type="molecule type" value="Genomic_DNA"/>
</dbReference>
<feature type="domain" description="4Fe-4S ferredoxin-type" evidence="6">
    <location>
        <begin position="492"/>
        <end position="536"/>
    </location>
</feature>
<evidence type="ECO:0000256" key="2">
    <source>
        <dbReference type="ARBA" id="ARBA00022475"/>
    </source>
</evidence>
<feature type="signal peptide" evidence="5">
    <location>
        <begin position="1"/>
        <end position="30"/>
    </location>
</feature>